<dbReference type="AlphaFoldDB" id="A0A9W8C6S8"/>
<dbReference type="EMBL" id="JAFHDT010000006">
    <property type="protein sequence ID" value="KAI7808812.1"/>
    <property type="molecule type" value="Genomic_DNA"/>
</dbReference>
<dbReference type="Proteomes" id="UP001059041">
    <property type="component" value="Linkage Group LG6"/>
</dbReference>
<reference evidence="2" key="1">
    <citation type="submission" date="2021-02" db="EMBL/GenBank/DDBJ databases">
        <title>Comparative genomics reveals that relaxation of natural selection precedes convergent phenotypic evolution of cavefish.</title>
        <authorList>
            <person name="Peng Z."/>
        </authorList>
    </citation>
    <scope>NUCLEOTIDE SEQUENCE</scope>
    <source>
        <tissue evidence="2">Muscle</tissue>
    </source>
</reference>
<feature type="compositionally biased region" description="Basic and acidic residues" evidence="1">
    <location>
        <begin position="7"/>
        <end position="16"/>
    </location>
</feature>
<comment type="caution">
    <text evidence="2">The sequence shown here is derived from an EMBL/GenBank/DDBJ whole genome shotgun (WGS) entry which is preliminary data.</text>
</comment>
<accession>A0A9W8C6S8</accession>
<gene>
    <name evidence="2" type="ORF">IRJ41_015379</name>
</gene>
<proteinExistence type="predicted"/>
<name>A0A9W8C6S8_TRIRA</name>
<sequence>VEDSGESWERKRKEGLVESSSTLDPEHVHYQPGHISTLQGTLSDYTGTEIGEARLRARLRGTQRTVALDFPDSERTAISAV</sequence>
<evidence type="ECO:0000313" key="3">
    <source>
        <dbReference type="Proteomes" id="UP001059041"/>
    </source>
</evidence>
<feature type="region of interest" description="Disordered" evidence="1">
    <location>
        <begin position="1"/>
        <end position="41"/>
    </location>
</feature>
<feature type="non-terminal residue" evidence="2">
    <location>
        <position position="81"/>
    </location>
</feature>
<keyword evidence="3" id="KW-1185">Reference proteome</keyword>
<protein>
    <submittedName>
        <fullName evidence="2">Uncharacterized protein</fullName>
    </submittedName>
</protein>
<organism evidence="2 3">
    <name type="scientific">Triplophysa rosa</name>
    <name type="common">Cave loach</name>
    <dbReference type="NCBI Taxonomy" id="992332"/>
    <lineage>
        <taxon>Eukaryota</taxon>
        <taxon>Metazoa</taxon>
        <taxon>Chordata</taxon>
        <taxon>Craniata</taxon>
        <taxon>Vertebrata</taxon>
        <taxon>Euteleostomi</taxon>
        <taxon>Actinopterygii</taxon>
        <taxon>Neopterygii</taxon>
        <taxon>Teleostei</taxon>
        <taxon>Ostariophysi</taxon>
        <taxon>Cypriniformes</taxon>
        <taxon>Nemacheilidae</taxon>
        <taxon>Triplophysa</taxon>
    </lineage>
</organism>
<evidence type="ECO:0000313" key="2">
    <source>
        <dbReference type="EMBL" id="KAI7808812.1"/>
    </source>
</evidence>
<evidence type="ECO:0000256" key="1">
    <source>
        <dbReference type="SAM" id="MobiDB-lite"/>
    </source>
</evidence>